<protein>
    <submittedName>
        <fullName evidence="2">GST N-terminal domain-containing protein</fullName>
    </submittedName>
</protein>
<name>A0ABR2VGQ9_9PEZI</name>
<dbReference type="SUPFAM" id="SSF52833">
    <property type="entry name" value="Thioredoxin-like"/>
    <property type="match status" value="1"/>
</dbReference>
<dbReference type="Gene3D" id="3.40.30.10">
    <property type="entry name" value="Glutaredoxin"/>
    <property type="match status" value="1"/>
</dbReference>
<dbReference type="InterPro" id="IPR036282">
    <property type="entry name" value="Glutathione-S-Trfase_C_sf"/>
</dbReference>
<dbReference type="InterPro" id="IPR054416">
    <property type="entry name" value="GST_UstS-like_C"/>
</dbReference>
<dbReference type="Proteomes" id="UP001408356">
    <property type="component" value="Unassembled WGS sequence"/>
</dbReference>
<dbReference type="Pfam" id="PF13409">
    <property type="entry name" value="GST_N_2"/>
    <property type="match status" value="1"/>
</dbReference>
<evidence type="ECO:0000259" key="1">
    <source>
        <dbReference type="PROSITE" id="PS50404"/>
    </source>
</evidence>
<dbReference type="Pfam" id="PF22041">
    <property type="entry name" value="GST_C_7"/>
    <property type="match status" value="1"/>
</dbReference>
<evidence type="ECO:0000313" key="2">
    <source>
        <dbReference type="EMBL" id="KAK9426122.1"/>
    </source>
</evidence>
<dbReference type="CDD" id="cd03038">
    <property type="entry name" value="GST_N_etherase_LigE"/>
    <property type="match status" value="1"/>
</dbReference>
<proteinExistence type="predicted"/>
<dbReference type="InterPro" id="IPR004045">
    <property type="entry name" value="Glutathione_S-Trfase_N"/>
</dbReference>
<dbReference type="EMBL" id="JARVKF010000005">
    <property type="protein sequence ID" value="KAK9426122.1"/>
    <property type="molecule type" value="Genomic_DNA"/>
</dbReference>
<dbReference type="InterPro" id="IPR036249">
    <property type="entry name" value="Thioredoxin-like_sf"/>
</dbReference>
<sequence>MTEITVFDIPSRDPCRSWSLNTWKTRLALHYKGIDYNTEWVEFPDIEELAKSYGLAPNDTSDPHAHAYTIPIIRFKDSKSGKSEYVMDSRAIAEELERRYPSPSLLLEDSLLPEIEAFMPKVWTPLIPVLMGNLPRNVLTERSAAYYHKTRSARDGAPLDEIERRGGGDVAWNGCREPLNELDAKLKKNGGPFLLGQTPSYADFFIYIYIDSPLYIFGEMNITVKNTAKAKISQGAIATQFWGRKRN</sequence>
<keyword evidence="3" id="KW-1185">Reference proteome</keyword>
<dbReference type="SUPFAM" id="SSF47616">
    <property type="entry name" value="GST C-terminal domain-like"/>
    <property type="match status" value="1"/>
</dbReference>
<gene>
    <name evidence="2" type="ORF">SUNI508_12576</name>
</gene>
<dbReference type="PROSITE" id="PS50404">
    <property type="entry name" value="GST_NTER"/>
    <property type="match status" value="1"/>
</dbReference>
<organism evidence="2 3">
    <name type="scientific">Seiridium unicorne</name>
    <dbReference type="NCBI Taxonomy" id="138068"/>
    <lineage>
        <taxon>Eukaryota</taxon>
        <taxon>Fungi</taxon>
        <taxon>Dikarya</taxon>
        <taxon>Ascomycota</taxon>
        <taxon>Pezizomycotina</taxon>
        <taxon>Sordariomycetes</taxon>
        <taxon>Xylariomycetidae</taxon>
        <taxon>Amphisphaeriales</taxon>
        <taxon>Sporocadaceae</taxon>
        <taxon>Seiridium</taxon>
    </lineage>
</organism>
<comment type="caution">
    <text evidence="2">The sequence shown here is derived from an EMBL/GenBank/DDBJ whole genome shotgun (WGS) entry which is preliminary data.</text>
</comment>
<reference evidence="2 3" key="1">
    <citation type="journal article" date="2024" name="J. Plant Pathol.">
        <title>Sequence and assembly of the genome of Seiridium unicorne, isolate CBS 538.82, causal agent of cypress canker disease.</title>
        <authorList>
            <person name="Scali E."/>
            <person name="Rocca G.D."/>
            <person name="Danti R."/>
            <person name="Garbelotto M."/>
            <person name="Barberini S."/>
            <person name="Baroncelli R."/>
            <person name="Emiliani G."/>
        </authorList>
    </citation>
    <scope>NUCLEOTIDE SEQUENCE [LARGE SCALE GENOMIC DNA]</scope>
    <source>
        <strain evidence="2 3">BM-138-508</strain>
    </source>
</reference>
<accession>A0ABR2VGQ9</accession>
<dbReference type="Gene3D" id="1.20.1050.10">
    <property type="match status" value="1"/>
</dbReference>
<feature type="domain" description="GST N-terminal" evidence="1">
    <location>
        <begin position="9"/>
        <end position="104"/>
    </location>
</feature>
<evidence type="ECO:0000313" key="3">
    <source>
        <dbReference type="Proteomes" id="UP001408356"/>
    </source>
</evidence>